<dbReference type="SMART" id="SM00285">
    <property type="entry name" value="PBD"/>
    <property type="match status" value="1"/>
</dbReference>
<dbReference type="OMA" id="KKGMFTF"/>
<comment type="subcellular location">
    <subcellularLocation>
        <location evidence="1">Cytoplasm</location>
    </subcellularLocation>
</comment>
<feature type="compositionally biased region" description="Acidic residues" evidence="10">
    <location>
        <begin position="171"/>
        <end position="186"/>
    </location>
</feature>
<dbReference type="PANTHER" id="PTHR45832:SF11">
    <property type="entry name" value="SERINE_THREONINE-PROTEIN KINASE PAK 3"/>
    <property type="match status" value="1"/>
</dbReference>
<dbReference type="PROSITE" id="PS50108">
    <property type="entry name" value="CRIB"/>
    <property type="match status" value="1"/>
</dbReference>
<evidence type="ECO:0000256" key="7">
    <source>
        <dbReference type="ARBA" id="ARBA00022777"/>
    </source>
</evidence>
<dbReference type="SUPFAM" id="SSF56112">
    <property type="entry name" value="Protein kinase-like (PK-like)"/>
    <property type="match status" value="1"/>
</dbReference>
<dbReference type="GO" id="GO:0005737">
    <property type="term" value="C:cytoplasm"/>
    <property type="evidence" value="ECO:0007669"/>
    <property type="project" value="UniProtKB-SubCell"/>
</dbReference>
<evidence type="ECO:0000256" key="4">
    <source>
        <dbReference type="ARBA" id="ARBA00022527"/>
    </source>
</evidence>
<dbReference type="GO" id="GO:0031267">
    <property type="term" value="F:small GTPase binding"/>
    <property type="evidence" value="ECO:0007669"/>
    <property type="project" value="Ensembl"/>
</dbReference>
<evidence type="ECO:0000259" key="11">
    <source>
        <dbReference type="PROSITE" id="PS50011"/>
    </source>
</evidence>
<dbReference type="FunFam" id="1.10.510.10:FF:000011">
    <property type="entry name" value="Non-specific serine/threonine protein kinase"/>
    <property type="match status" value="1"/>
</dbReference>
<dbReference type="GO" id="GO:0099175">
    <property type="term" value="P:regulation of postsynapse organization"/>
    <property type="evidence" value="ECO:0007669"/>
    <property type="project" value="Ensembl"/>
</dbReference>
<dbReference type="GeneTree" id="ENSGT00950000182988"/>
<dbReference type="InterPro" id="IPR051931">
    <property type="entry name" value="PAK3-like"/>
</dbReference>
<reference evidence="13" key="2">
    <citation type="submission" date="2025-09" db="UniProtKB">
        <authorList>
            <consortium name="Ensembl"/>
        </authorList>
    </citation>
    <scope>IDENTIFICATION</scope>
</reference>
<dbReference type="CDD" id="cd01093">
    <property type="entry name" value="CRIB_PAK_like"/>
    <property type="match status" value="1"/>
</dbReference>
<dbReference type="InterPro" id="IPR033923">
    <property type="entry name" value="PAK_BD"/>
</dbReference>
<sequence>MSDSLDIEEKPPAPPLRMNSNNRDSSALNHSSKPLPMAPEEKNKKARLRSIFPGGGDKTNKKKEKERPEISLPSDFEHTIHVGFDAVTGEFTGIPEQWARLLQTSNITKLEQKKNPQAVLDVLKFYDSKETVNNQKYMSFTSGDKSAHGYIAAHPSSTKTASEPPLAPPVSEEEDEEDEEEEDDNEPPPVIAPRPEHTKSIYTRSVIEPVAAPAPAKEPTTPQPENANTNTLYRNTDRQRKKSKMTDEEILEKLRSIVSVGDPKKKYTRFEKIGQGASGTVYTAIDIATGQEVAIKQMNLQQQPKKELIINEILVMRENKNSNIVNYLDSKTLCANDQAIIFYFYVPFLYQCLQALDFLHSNQVIHRDIKSDNILLGMDGSVKLTDFGFCAQITPEQSKRSTMVGTPYWMAPEVVTRKAYGPKVDIWSLGIMAIEMVEGEPPYLNENPLRALYLIATNGTPELQNPERLSAVFRDFLNRCLEMDVDRRGSAKELLQHPFLKLAKPLSSLTPLIIAAKEAIKNSSR</sequence>
<dbReference type="PROSITE" id="PS50011">
    <property type="entry name" value="PROTEIN_KINASE_DOM"/>
    <property type="match status" value="1"/>
</dbReference>
<dbReference type="InterPro" id="IPR036936">
    <property type="entry name" value="CRIB_dom_sf"/>
</dbReference>
<evidence type="ECO:0000256" key="10">
    <source>
        <dbReference type="SAM" id="MobiDB-lite"/>
    </source>
</evidence>
<proteinExistence type="predicted"/>
<dbReference type="GO" id="GO:0005524">
    <property type="term" value="F:ATP binding"/>
    <property type="evidence" value="ECO:0007669"/>
    <property type="project" value="UniProtKB-UniRule"/>
</dbReference>
<feature type="domain" description="Protein kinase" evidence="11">
    <location>
        <begin position="267"/>
        <end position="500"/>
    </location>
</feature>
<keyword evidence="4" id="KW-0723">Serine/threonine-protein kinase</keyword>
<evidence type="ECO:0000256" key="1">
    <source>
        <dbReference type="ARBA" id="ARBA00004496"/>
    </source>
</evidence>
<dbReference type="Pfam" id="PF00786">
    <property type="entry name" value="PBD"/>
    <property type="match status" value="1"/>
</dbReference>
<keyword evidence="5" id="KW-0808">Transferase</keyword>
<dbReference type="GO" id="GO:0014069">
    <property type="term" value="C:postsynaptic density"/>
    <property type="evidence" value="ECO:0007669"/>
    <property type="project" value="Ensembl"/>
</dbReference>
<keyword evidence="8 9" id="KW-0067">ATP-binding</keyword>
<dbReference type="Gene3D" id="3.90.810.10">
    <property type="entry name" value="CRIB domain"/>
    <property type="match status" value="1"/>
</dbReference>
<feature type="binding site" evidence="9">
    <location>
        <position position="296"/>
    </location>
    <ligand>
        <name>ATP</name>
        <dbReference type="ChEBI" id="CHEBI:30616"/>
    </ligand>
</feature>
<evidence type="ECO:0000256" key="9">
    <source>
        <dbReference type="PROSITE-ProRule" id="PRU10141"/>
    </source>
</evidence>
<dbReference type="Proteomes" id="UP000694392">
    <property type="component" value="Unplaced"/>
</dbReference>
<dbReference type="PROSITE" id="PS00108">
    <property type="entry name" value="PROTEIN_KINASE_ST"/>
    <property type="match status" value="1"/>
</dbReference>
<evidence type="ECO:0000256" key="8">
    <source>
        <dbReference type="ARBA" id="ARBA00022840"/>
    </source>
</evidence>
<reference evidence="13" key="1">
    <citation type="submission" date="2025-08" db="UniProtKB">
        <authorList>
            <consortium name="Ensembl"/>
        </authorList>
    </citation>
    <scope>IDENTIFICATION</scope>
</reference>
<keyword evidence="7" id="KW-0418">Kinase</keyword>
<keyword evidence="6 9" id="KW-0547">Nucleotide-binding</keyword>
<keyword evidence="3" id="KW-0963">Cytoplasm</keyword>
<dbReference type="GO" id="GO:0030833">
    <property type="term" value="P:regulation of actin filament polymerization"/>
    <property type="evidence" value="ECO:0007669"/>
    <property type="project" value="Ensembl"/>
</dbReference>
<dbReference type="GO" id="GO:0098978">
    <property type="term" value="C:glutamatergic synapse"/>
    <property type="evidence" value="ECO:0007669"/>
    <property type="project" value="Ensembl"/>
</dbReference>
<dbReference type="EC" id="2.7.11.1" evidence="2"/>
<dbReference type="InterPro" id="IPR008271">
    <property type="entry name" value="Ser/Thr_kinase_AS"/>
</dbReference>
<dbReference type="GO" id="GO:0060997">
    <property type="term" value="P:dendritic spine morphogenesis"/>
    <property type="evidence" value="ECO:0007669"/>
    <property type="project" value="Ensembl"/>
</dbReference>
<dbReference type="InterPro" id="IPR000095">
    <property type="entry name" value="CRIB_dom"/>
</dbReference>
<accession>A0A8D0L180</accession>
<gene>
    <name evidence="13" type="primary">PAK3</name>
</gene>
<dbReference type="Ensembl" id="ENSSPUT00000000151.1">
    <property type="protein sequence ID" value="ENSSPUP00000000135.1"/>
    <property type="gene ID" value="ENSSPUG00000000100.1"/>
</dbReference>
<evidence type="ECO:0000256" key="3">
    <source>
        <dbReference type="ARBA" id="ARBA00022490"/>
    </source>
</evidence>
<evidence type="ECO:0000313" key="13">
    <source>
        <dbReference type="Ensembl" id="ENSSPUP00000000135.1"/>
    </source>
</evidence>
<dbReference type="InterPro" id="IPR011009">
    <property type="entry name" value="Kinase-like_dom_sf"/>
</dbReference>
<dbReference type="InterPro" id="IPR017441">
    <property type="entry name" value="Protein_kinase_ATP_BS"/>
</dbReference>
<feature type="compositionally biased region" description="Basic and acidic residues" evidence="10">
    <location>
        <begin position="63"/>
        <end position="72"/>
    </location>
</feature>
<feature type="compositionally biased region" description="Low complexity" evidence="10">
    <location>
        <begin position="213"/>
        <end position="225"/>
    </location>
</feature>
<feature type="compositionally biased region" description="Polar residues" evidence="10">
    <location>
        <begin position="18"/>
        <end position="32"/>
    </location>
</feature>
<dbReference type="SMART" id="SM00220">
    <property type="entry name" value="S_TKc"/>
    <property type="match status" value="1"/>
</dbReference>
<dbReference type="FunFam" id="3.30.200.20:FF:000069">
    <property type="entry name" value="Non-specific serine/threonine protein kinase"/>
    <property type="match status" value="1"/>
</dbReference>
<keyword evidence="14" id="KW-1185">Reference proteome</keyword>
<dbReference type="InterPro" id="IPR000719">
    <property type="entry name" value="Prot_kinase_dom"/>
</dbReference>
<feature type="region of interest" description="Disordered" evidence="10">
    <location>
        <begin position="213"/>
        <end position="247"/>
    </location>
</feature>
<evidence type="ECO:0000256" key="5">
    <source>
        <dbReference type="ARBA" id="ARBA00022679"/>
    </source>
</evidence>
<dbReference type="FunFam" id="3.90.810.10:FF:000001">
    <property type="entry name" value="Non-specific serine/threonine protein kinase"/>
    <property type="match status" value="1"/>
</dbReference>
<dbReference type="AlphaFoldDB" id="A0A8D0L180"/>
<evidence type="ECO:0000256" key="2">
    <source>
        <dbReference type="ARBA" id="ARBA00012513"/>
    </source>
</evidence>
<dbReference type="GO" id="GO:0004708">
    <property type="term" value="F:MAP kinase kinase activity"/>
    <property type="evidence" value="ECO:0007669"/>
    <property type="project" value="Ensembl"/>
</dbReference>
<dbReference type="PROSITE" id="PS00107">
    <property type="entry name" value="PROTEIN_KINASE_ATP"/>
    <property type="match status" value="1"/>
</dbReference>
<organism evidence="13 14">
    <name type="scientific">Sphenodon punctatus</name>
    <name type="common">Tuatara</name>
    <name type="synonym">Hatteria punctata</name>
    <dbReference type="NCBI Taxonomy" id="8508"/>
    <lineage>
        <taxon>Eukaryota</taxon>
        <taxon>Metazoa</taxon>
        <taxon>Chordata</taxon>
        <taxon>Craniata</taxon>
        <taxon>Vertebrata</taxon>
        <taxon>Euteleostomi</taxon>
        <taxon>Lepidosauria</taxon>
        <taxon>Sphenodontia</taxon>
        <taxon>Sphenodontidae</taxon>
        <taxon>Sphenodon</taxon>
    </lineage>
</organism>
<name>A0A8D0L180_SPHPU</name>
<dbReference type="PANTHER" id="PTHR45832">
    <property type="entry name" value="SERINE/THREONINE-PROTEIN KINASE SAMKA-RELATED-RELATED"/>
    <property type="match status" value="1"/>
</dbReference>
<dbReference type="Pfam" id="PF00069">
    <property type="entry name" value="Pkinase"/>
    <property type="match status" value="2"/>
</dbReference>
<feature type="region of interest" description="Disordered" evidence="10">
    <location>
        <begin position="149"/>
        <end position="200"/>
    </location>
</feature>
<feature type="domain" description="CRIB" evidence="12">
    <location>
        <begin position="70"/>
        <end position="83"/>
    </location>
</feature>
<protein>
    <recommendedName>
        <fullName evidence="2">non-specific serine/threonine protein kinase</fullName>
        <ecNumber evidence="2">2.7.11.1</ecNumber>
    </recommendedName>
</protein>
<dbReference type="Gene3D" id="1.10.510.10">
    <property type="entry name" value="Transferase(Phosphotransferase) domain 1"/>
    <property type="match status" value="1"/>
</dbReference>
<feature type="region of interest" description="Disordered" evidence="10">
    <location>
        <begin position="1"/>
        <end position="72"/>
    </location>
</feature>
<evidence type="ECO:0000259" key="12">
    <source>
        <dbReference type="PROSITE" id="PS50108"/>
    </source>
</evidence>
<evidence type="ECO:0000313" key="14">
    <source>
        <dbReference type="Proteomes" id="UP000694392"/>
    </source>
</evidence>
<dbReference type="GO" id="GO:0007409">
    <property type="term" value="P:axonogenesis"/>
    <property type="evidence" value="ECO:0007669"/>
    <property type="project" value="Ensembl"/>
</dbReference>
<dbReference type="GO" id="GO:0004674">
    <property type="term" value="F:protein serine/threonine kinase activity"/>
    <property type="evidence" value="ECO:0007669"/>
    <property type="project" value="UniProtKB-KW"/>
</dbReference>
<dbReference type="Gene3D" id="3.30.200.20">
    <property type="entry name" value="Phosphorylase Kinase, domain 1"/>
    <property type="match status" value="1"/>
</dbReference>
<evidence type="ECO:0000256" key="6">
    <source>
        <dbReference type="ARBA" id="ARBA00022741"/>
    </source>
</evidence>